<dbReference type="Proteomes" id="UP001201629">
    <property type="component" value="Unassembled WGS sequence"/>
</dbReference>
<dbReference type="EMBL" id="JAKKFD010000044">
    <property type="protein sequence ID" value="MCG5446148.1"/>
    <property type="molecule type" value="Genomic_DNA"/>
</dbReference>
<keyword evidence="3" id="KW-1185">Reference proteome</keyword>
<protein>
    <submittedName>
        <fullName evidence="2">Uncharacterized protein</fullName>
    </submittedName>
</protein>
<organism evidence="2 3">
    <name type="scientific">Micromonospora trifolii</name>
    <dbReference type="NCBI Taxonomy" id="2911208"/>
    <lineage>
        <taxon>Bacteria</taxon>
        <taxon>Bacillati</taxon>
        <taxon>Actinomycetota</taxon>
        <taxon>Actinomycetes</taxon>
        <taxon>Micromonosporales</taxon>
        <taxon>Micromonosporaceae</taxon>
        <taxon>Micromonospora</taxon>
    </lineage>
</organism>
<evidence type="ECO:0000313" key="3">
    <source>
        <dbReference type="Proteomes" id="UP001201629"/>
    </source>
</evidence>
<comment type="caution">
    <text evidence="2">The sequence shown here is derived from an EMBL/GenBank/DDBJ whole genome shotgun (WGS) entry which is preliminary data.</text>
</comment>
<evidence type="ECO:0000313" key="2">
    <source>
        <dbReference type="EMBL" id="MCG5446148.1"/>
    </source>
</evidence>
<proteinExistence type="predicted"/>
<dbReference type="RefSeq" id="WP_238681078.1">
    <property type="nucleotide sequence ID" value="NZ_JAKKFD010000044.1"/>
</dbReference>
<feature type="region of interest" description="Disordered" evidence="1">
    <location>
        <begin position="1"/>
        <end position="28"/>
    </location>
</feature>
<reference evidence="2 3" key="1">
    <citation type="submission" date="2022-01" db="EMBL/GenBank/DDBJ databases">
        <authorList>
            <person name="Riesco R."/>
            <person name="Trujillo M.E."/>
        </authorList>
    </citation>
    <scope>NUCLEOTIDE SEQUENCE [LARGE SCALE GENOMIC DNA]</scope>
    <source>
        <strain evidence="2 3">NIE79</strain>
    </source>
</reference>
<sequence length="87" mass="9908">MVYDDDPSDPPHQDFDIGGLPLPTPVPPPSPELYDLIAEVIKDYWDEGLARKLTESQRMQRVRQVQPLSELTKGMVLWVQKTLHPDG</sequence>
<name>A0ABS9N874_9ACTN</name>
<gene>
    <name evidence="2" type="ORF">NIE79_004713</name>
</gene>
<accession>A0ABS9N874</accession>
<evidence type="ECO:0000256" key="1">
    <source>
        <dbReference type="SAM" id="MobiDB-lite"/>
    </source>
</evidence>